<dbReference type="InterPro" id="IPR027417">
    <property type="entry name" value="P-loop_NTPase"/>
</dbReference>
<dbReference type="Pfam" id="PF12169">
    <property type="entry name" value="DNA_pol3_gamma3"/>
    <property type="match status" value="1"/>
</dbReference>
<dbReference type="Gene3D" id="1.10.8.60">
    <property type="match status" value="1"/>
</dbReference>
<evidence type="ECO:0000256" key="7">
    <source>
        <dbReference type="ARBA" id="ARBA00022833"/>
    </source>
</evidence>
<dbReference type="InterPro" id="IPR003593">
    <property type="entry name" value="AAA+_ATPase"/>
</dbReference>
<evidence type="ECO:0000256" key="2">
    <source>
        <dbReference type="ARBA" id="ARBA00022679"/>
    </source>
</evidence>
<evidence type="ECO:0000256" key="3">
    <source>
        <dbReference type="ARBA" id="ARBA00022695"/>
    </source>
</evidence>
<keyword evidence="2 11" id="KW-0808">Transferase</keyword>
<dbReference type="InterPro" id="IPR045085">
    <property type="entry name" value="HLD_clamp_pol_III_gamma_tau"/>
</dbReference>
<organism evidence="13 14">
    <name type="scientific">Candidatus Magasanikbacteria bacterium CG10_big_fil_rev_8_21_14_0_10_36_16</name>
    <dbReference type="NCBI Taxonomy" id="1974645"/>
    <lineage>
        <taxon>Bacteria</taxon>
        <taxon>Candidatus Magasanikiibacteriota</taxon>
    </lineage>
</organism>
<dbReference type="CDD" id="cd18137">
    <property type="entry name" value="HLD_clamp_pol_III_gamma_tau"/>
    <property type="match status" value="1"/>
</dbReference>
<name>A0A2H0U023_9BACT</name>
<evidence type="ECO:0000256" key="5">
    <source>
        <dbReference type="ARBA" id="ARBA00022723"/>
    </source>
</evidence>
<dbReference type="GO" id="GO:0009360">
    <property type="term" value="C:DNA polymerase III complex"/>
    <property type="evidence" value="ECO:0007669"/>
    <property type="project" value="InterPro"/>
</dbReference>
<protein>
    <recommendedName>
        <fullName evidence="11">DNA polymerase III subunit gamma/tau</fullName>
        <ecNumber evidence="11">2.7.7.7</ecNumber>
    </recommendedName>
</protein>
<evidence type="ECO:0000256" key="6">
    <source>
        <dbReference type="ARBA" id="ARBA00022741"/>
    </source>
</evidence>
<evidence type="ECO:0000256" key="11">
    <source>
        <dbReference type="RuleBase" id="RU364063"/>
    </source>
</evidence>
<comment type="similarity">
    <text evidence="1 11">Belongs to the DnaX/STICHEL family.</text>
</comment>
<dbReference type="Gene3D" id="3.40.50.300">
    <property type="entry name" value="P-loop containing nucleotide triphosphate hydrolases"/>
    <property type="match status" value="1"/>
</dbReference>
<keyword evidence="5" id="KW-0479">Metal-binding</keyword>
<comment type="function">
    <text evidence="11">DNA polymerase III is a complex, multichain enzyme responsible for most of the replicative synthesis in bacteria. This DNA polymerase also exhibits 3' to 5' exonuclease activity.</text>
</comment>
<evidence type="ECO:0000313" key="14">
    <source>
        <dbReference type="Proteomes" id="UP000230852"/>
    </source>
</evidence>
<keyword evidence="8 11" id="KW-0067">ATP-binding</keyword>
<dbReference type="GO" id="GO:0003887">
    <property type="term" value="F:DNA-directed DNA polymerase activity"/>
    <property type="evidence" value="ECO:0007669"/>
    <property type="project" value="UniProtKB-KW"/>
</dbReference>
<dbReference type="GO" id="GO:0046872">
    <property type="term" value="F:metal ion binding"/>
    <property type="evidence" value="ECO:0007669"/>
    <property type="project" value="UniProtKB-KW"/>
</dbReference>
<evidence type="ECO:0000256" key="1">
    <source>
        <dbReference type="ARBA" id="ARBA00006360"/>
    </source>
</evidence>
<sequence length="542" mass="61267">MALYHKYRPQIFADVIDQEHIVQTLINQIINDKVSHAYLFSGPRGVGKTTTARILAKSLNCANRKPDSAEPCNDCSSCTEIGTSSSIDVIEIDAASHTGVDNVRQNIIENSQFKPTHSKYKVFIVDEVHMLSTAAFNALLKTLEEPPKYVVFILATTDPQKLPATIVSRCQRYTFTKVPAKEMSKSLENIAKQEGVKVDNEVMSRIARKSEGCLRDGISLLEQLMASGDKKITVESASLILPSVNIELQLEFTEYLTDKQQSESLNFLDKLTREGLNISYFSHEFLEFLRVLMISSVDMILAEQELDINKEQKQQIININNKLSETEIIKLLDLAIKRDSEIKNSVLPQLPLEMLVVEWCNKNNQINTNIENNLQKEDTNKIVHETKVEKKNPNIVQETKAEKISEKTKEVQNDPIVEEAKAEDKVHITTSTGEINLTQVENVWSEFIKKIESEAPSLSFVLKMSKISEIKKNTIILSVEYSFHKEKLQEITIKQKLESIFTELLKTKTSLEFIETPNGQKQPSDNNQLNELATALGGEVVN</sequence>
<dbReference type="NCBIfam" id="NF004046">
    <property type="entry name" value="PRK05563.1"/>
    <property type="match status" value="1"/>
</dbReference>
<dbReference type="InterPro" id="IPR022754">
    <property type="entry name" value="DNA_pol_III_gamma-3"/>
</dbReference>
<dbReference type="SMART" id="SM00382">
    <property type="entry name" value="AAA"/>
    <property type="match status" value="1"/>
</dbReference>
<dbReference type="PANTHER" id="PTHR11669:SF0">
    <property type="entry name" value="PROTEIN STICHEL-LIKE 2"/>
    <property type="match status" value="1"/>
</dbReference>
<dbReference type="FunFam" id="3.40.50.300:FF:000014">
    <property type="entry name" value="DNA polymerase III subunit gamma/tau"/>
    <property type="match status" value="1"/>
</dbReference>
<dbReference type="Proteomes" id="UP000230852">
    <property type="component" value="Unassembled WGS sequence"/>
</dbReference>
<evidence type="ECO:0000259" key="12">
    <source>
        <dbReference type="SMART" id="SM00382"/>
    </source>
</evidence>
<dbReference type="GO" id="GO:0003677">
    <property type="term" value="F:DNA binding"/>
    <property type="evidence" value="ECO:0007669"/>
    <property type="project" value="InterPro"/>
</dbReference>
<dbReference type="Pfam" id="PF22608">
    <property type="entry name" value="DNAX_ATPase_lid"/>
    <property type="match status" value="1"/>
</dbReference>
<evidence type="ECO:0000256" key="10">
    <source>
        <dbReference type="ARBA" id="ARBA00049244"/>
    </source>
</evidence>
<keyword evidence="9 11" id="KW-0239">DNA-directed DNA polymerase</keyword>
<dbReference type="Pfam" id="PF13177">
    <property type="entry name" value="DNA_pol3_delta2"/>
    <property type="match status" value="1"/>
</dbReference>
<dbReference type="InterPro" id="IPR012763">
    <property type="entry name" value="DNA_pol_III_sug/sutau_N"/>
</dbReference>
<evidence type="ECO:0000256" key="9">
    <source>
        <dbReference type="ARBA" id="ARBA00022932"/>
    </source>
</evidence>
<comment type="caution">
    <text evidence="13">The sequence shown here is derived from an EMBL/GenBank/DDBJ whole genome shotgun (WGS) entry which is preliminary data.</text>
</comment>
<dbReference type="GO" id="GO:0005524">
    <property type="term" value="F:ATP binding"/>
    <property type="evidence" value="ECO:0007669"/>
    <property type="project" value="UniProtKB-KW"/>
</dbReference>
<gene>
    <name evidence="11" type="primary">dnaX</name>
    <name evidence="13" type="ORF">COU28_03220</name>
</gene>
<dbReference type="EC" id="2.7.7.7" evidence="11"/>
<dbReference type="CDD" id="cd00009">
    <property type="entry name" value="AAA"/>
    <property type="match status" value="1"/>
</dbReference>
<dbReference type="PANTHER" id="PTHR11669">
    <property type="entry name" value="REPLICATION FACTOR C / DNA POLYMERASE III GAMMA-TAU SUBUNIT"/>
    <property type="match status" value="1"/>
</dbReference>
<dbReference type="AlphaFoldDB" id="A0A2H0U023"/>
<accession>A0A2H0U023</accession>
<keyword evidence="6 11" id="KW-0547">Nucleotide-binding</keyword>
<comment type="catalytic activity">
    <reaction evidence="10 11">
        <text>DNA(n) + a 2'-deoxyribonucleoside 5'-triphosphate = DNA(n+1) + diphosphate</text>
        <dbReference type="Rhea" id="RHEA:22508"/>
        <dbReference type="Rhea" id="RHEA-COMP:17339"/>
        <dbReference type="Rhea" id="RHEA-COMP:17340"/>
        <dbReference type="ChEBI" id="CHEBI:33019"/>
        <dbReference type="ChEBI" id="CHEBI:61560"/>
        <dbReference type="ChEBI" id="CHEBI:173112"/>
        <dbReference type="EC" id="2.7.7.7"/>
    </reaction>
</comment>
<feature type="domain" description="AAA+ ATPase" evidence="12">
    <location>
        <begin position="34"/>
        <end position="179"/>
    </location>
</feature>
<evidence type="ECO:0000256" key="4">
    <source>
        <dbReference type="ARBA" id="ARBA00022705"/>
    </source>
</evidence>
<dbReference type="SUPFAM" id="SSF48019">
    <property type="entry name" value="post-AAA+ oligomerization domain-like"/>
    <property type="match status" value="1"/>
</dbReference>
<dbReference type="EMBL" id="PFBU01000060">
    <property type="protein sequence ID" value="PIR78172.1"/>
    <property type="molecule type" value="Genomic_DNA"/>
</dbReference>
<keyword evidence="7" id="KW-0862">Zinc</keyword>
<keyword evidence="4 11" id="KW-0235">DNA replication</keyword>
<dbReference type="NCBIfam" id="TIGR02397">
    <property type="entry name" value="dnaX_nterm"/>
    <property type="match status" value="1"/>
</dbReference>
<reference evidence="14" key="1">
    <citation type="submission" date="2017-09" db="EMBL/GenBank/DDBJ databases">
        <title>Depth-based differentiation of microbial function through sediment-hosted aquifers and enrichment of novel symbionts in the deep terrestrial subsurface.</title>
        <authorList>
            <person name="Probst A.J."/>
            <person name="Ladd B."/>
            <person name="Jarett J.K."/>
            <person name="Geller-Mcgrath D.E."/>
            <person name="Sieber C.M.K."/>
            <person name="Emerson J.B."/>
            <person name="Anantharaman K."/>
            <person name="Thomas B.C."/>
            <person name="Malmstrom R."/>
            <person name="Stieglmeier M."/>
            <person name="Klingl A."/>
            <person name="Woyke T."/>
            <person name="Ryan C.M."/>
            <person name="Banfield J.F."/>
        </authorList>
    </citation>
    <scope>NUCLEOTIDE SEQUENCE [LARGE SCALE GENOMIC DNA]</scope>
</reference>
<evidence type="ECO:0000313" key="13">
    <source>
        <dbReference type="EMBL" id="PIR78172.1"/>
    </source>
</evidence>
<comment type="subunit">
    <text evidence="11">DNA polymerase III contains a core (composed of alpha, epsilon and theta chains) that associates with a tau subunit. This core dimerizes to form the POLIII' complex. PolIII' associates with the gamma complex (composed of gamma, delta, delta', psi and chi chains) and with the beta chain to form the complete DNA polymerase III complex.</text>
</comment>
<dbReference type="InterPro" id="IPR008921">
    <property type="entry name" value="DNA_pol3_clamp-load_cplx_C"/>
</dbReference>
<dbReference type="InterPro" id="IPR050238">
    <property type="entry name" value="DNA_Rep/Repair_Clamp_Loader"/>
</dbReference>
<dbReference type="Gene3D" id="1.20.272.10">
    <property type="match status" value="1"/>
</dbReference>
<evidence type="ECO:0000256" key="8">
    <source>
        <dbReference type="ARBA" id="ARBA00022840"/>
    </source>
</evidence>
<keyword evidence="3 11" id="KW-0548">Nucleotidyltransferase</keyword>
<dbReference type="GO" id="GO:0006261">
    <property type="term" value="P:DNA-templated DNA replication"/>
    <property type="evidence" value="ECO:0007669"/>
    <property type="project" value="TreeGrafter"/>
</dbReference>
<proteinExistence type="inferred from homology"/>
<dbReference type="SUPFAM" id="SSF52540">
    <property type="entry name" value="P-loop containing nucleoside triphosphate hydrolases"/>
    <property type="match status" value="1"/>
</dbReference>